<evidence type="ECO:0000313" key="3">
    <source>
        <dbReference type="EMBL" id="EOD50829.1"/>
    </source>
</evidence>
<feature type="region of interest" description="Disordered" evidence="1">
    <location>
        <begin position="420"/>
        <end position="453"/>
    </location>
</feature>
<organism evidence="3 4">
    <name type="scientific">Botryosphaeria parva (strain UCR-NP2)</name>
    <name type="common">Grapevine canker fungus</name>
    <name type="synonym">Neofusicoccum parvum</name>
    <dbReference type="NCBI Taxonomy" id="1287680"/>
    <lineage>
        <taxon>Eukaryota</taxon>
        <taxon>Fungi</taxon>
        <taxon>Dikarya</taxon>
        <taxon>Ascomycota</taxon>
        <taxon>Pezizomycotina</taxon>
        <taxon>Dothideomycetes</taxon>
        <taxon>Dothideomycetes incertae sedis</taxon>
        <taxon>Botryosphaeriales</taxon>
        <taxon>Botryosphaeriaceae</taxon>
        <taxon>Neofusicoccum</taxon>
    </lineage>
</organism>
<gene>
    <name evidence="3" type="ORF">UCRNP2_2397</name>
</gene>
<evidence type="ECO:0000313" key="4">
    <source>
        <dbReference type="Proteomes" id="UP000013521"/>
    </source>
</evidence>
<evidence type="ECO:0000256" key="2">
    <source>
        <dbReference type="SAM" id="Phobius"/>
    </source>
</evidence>
<evidence type="ECO:0000256" key="1">
    <source>
        <dbReference type="SAM" id="MobiDB-lite"/>
    </source>
</evidence>
<feature type="compositionally biased region" description="Basic and acidic residues" evidence="1">
    <location>
        <begin position="425"/>
        <end position="436"/>
    </location>
</feature>
<feature type="region of interest" description="Disordered" evidence="1">
    <location>
        <begin position="174"/>
        <end position="213"/>
    </location>
</feature>
<dbReference type="OrthoDB" id="3944745at2759"/>
<feature type="region of interest" description="Disordered" evidence="1">
    <location>
        <begin position="311"/>
        <end position="338"/>
    </location>
</feature>
<dbReference type="Proteomes" id="UP000013521">
    <property type="component" value="Unassembled WGS sequence"/>
</dbReference>
<keyword evidence="2" id="KW-0812">Transmembrane</keyword>
<feature type="transmembrane region" description="Helical" evidence="2">
    <location>
        <begin position="64"/>
        <end position="88"/>
    </location>
</feature>
<dbReference type="AlphaFoldDB" id="R1GXL9"/>
<dbReference type="EMBL" id="KB915928">
    <property type="protein sequence ID" value="EOD50829.1"/>
    <property type="molecule type" value="Genomic_DNA"/>
</dbReference>
<dbReference type="KEGG" id="npa:UCRNP2_2397"/>
<feature type="region of interest" description="Disordered" evidence="1">
    <location>
        <begin position="228"/>
        <end position="276"/>
    </location>
</feature>
<name>R1GXL9_BOTPV</name>
<dbReference type="HOGENOM" id="CLU_552050_0_0_1"/>
<feature type="compositionally biased region" description="Low complexity" evidence="1">
    <location>
        <begin position="327"/>
        <end position="338"/>
    </location>
</feature>
<accession>R1GXL9</accession>
<feature type="transmembrane region" description="Helical" evidence="2">
    <location>
        <begin position="100"/>
        <end position="122"/>
    </location>
</feature>
<proteinExistence type="predicted"/>
<keyword evidence="2" id="KW-1133">Transmembrane helix</keyword>
<sequence>MSNGARSSACTALTNDPLPKILAFRRNMDSQTYSASIEEADIYDSFATMEPPIRFSFRAPSKRFFSAIVFSQLTLLSTVVALVLFIANVHTVTNDDRTGYVIWLVFSACGTFFFTLMAVIYWTQRRKLRFMQSKLKLMQLDAEAHGSQKRLETASSAPQLRAETDHRQSVLIQYPGAEETPDTDATASRNSGIPNSTIIGRRRRGTTNASSTAAGEGCELVHFQTHLSGASSSGTRNRDDGGDEATAAVISSPPPVYTSLRTHQRRQRESTTTRLWQDDPTMMDLYHGLNASAPSDDSHHHRLSALSLDHAGPIVPETTPPSPPSHRPTLTSSATANRSSTALPAITAPHHHPAVSGASALSSTTSSTPDYGIILPTFPLPPTHARFSHDHGHGPLGEGDVADWADGARTTTTTTVLEPLAEGGAAERRRDSHVDVEEHDGEGEGEALGVRGGEAEVVVRAEWGGEERRGGRGGDGGAAVVVVVEEVEQGVVPG</sequence>
<keyword evidence="2" id="KW-0472">Membrane</keyword>
<reference evidence="4" key="1">
    <citation type="journal article" date="2013" name="Genome Announc.">
        <title>Draft genome sequence of Neofusicoccum parvum isolate UCR-NP2, a fungal vascular pathogen associated with grapevine cankers.</title>
        <authorList>
            <person name="Blanco-Ulate B."/>
            <person name="Rolshausen P."/>
            <person name="Cantu D."/>
        </authorList>
    </citation>
    <scope>NUCLEOTIDE SEQUENCE [LARGE SCALE GENOMIC DNA]</scope>
    <source>
        <strain evidence="4">UCR-NP2</strain>
    </source>
</reference>
<protein>
    <submittedName>
        <fullName evidence="3">Uncharacterized protein</fullName>
    </submittedName>
</protein>
<feature type="compositionally biased region" description="Polar residues" evidence="1">
    <location>
        <begin position="183"/>
        <end position="196"/>
    </location>
</feature>